<feature type="transmembrane region" description="Helical" evidence="2">
    <location>
        <begin position="98"/>
        <end position="117"/>
    </location>
</feature>
<organism evidence="3 4">
    <name type="scientific">Crotalaria pallida</name>
    <name type="common">Smooth rattlebox</name>
    <name type="synonym">Crotalaria striata</name>
    <dbReference type="NCBI Taxonomy" id="3830"/>
    <lineage>
        <taxon>Eukaryota</taxon>
        <taxon>Viridiplantae</taxon>
        <taxon>Streptophyta</taxon>
        <taxon>Embryophyta</taxon>
        <taxon>Tracheophyta</taxon>
        <taxon>Spermatophyta</taxon>
        <taxon>Magnoliopsida</taxon>
        <taxon>eudicotyledons</taxon>
        <taxon>Gunneridae</taxon>
        <taxon>Pentapetalae</taxon>
        <taxon>rosids</taxon>
        <taxon>fabids</taxon>
        <taxon>Fabales</taxon>
        <taxon>Fabaceae</taxon>
        <taxon>Papilionoideae</taxon>
        <taxon>50 kb inversion clade</taxon>
        <taxon>genistoids sensu lato</taxon>
        <taxon>core genistoids</taxon>
        <taxon>Crotalarieae</taxon>
        <taxon>Crotalaria</taxon>
    </lineage>
</organism>
<evidence type="ECO:0000256" key="2">
    <source>
        <dbReference type="SAM" id="Phobius"/>
    </source>
</evidence>
<dbReference type="EMBL" id="JAYWIO010000005">
    <property type="protein sequence ID" value="KAK7261838.1"/>
    <property type="molecule type" value="Genomic_DNA"/>
</dbReference>
<name>A0AAN9ERF0_CROPI</name>
<evidence type="ECO:0000313" key="4">
    <source>
        <dbReference type="Proteomes" id="UP001372338"/>
    </source>
</evidence>
<dbReference type="Proteomes" id="UP001372338">
    <property type="component" value="Unassembled WGS sequence"/>
</dbReference>
<dbReference type="AlphaFoldDB" id="A0AAN9ERF0"/>
<gene>
    <name evidence="3" type="ORF">RIF29_28161</name>
</gene>
<feature type="region of interest" description="Disordered" evidence="1">
    <location>
        <begin position="29"/>
        <end position="57"/>
    </location>
</feature>
<evidence type="ECO:0000313" key="3">
    <source>
        <dbReference type="EMBL" id="KAK7261838.1"/>
    </source>
</evidence>
<reference evidence="3 4" key="1">
    <citation type="submission" date="2024-01" db="EMBL/GenBank/DDBJ databases">
        <title>The genomes of 5 underutilized Papilionoideae crops provide insights into root nodulation and disease resistanc.</title>
        <authorList>
            <person name="Yuan L."/>
        </authorList>
    </citation>
    <scope>NUCLEOTIDE SEQUENCE [LARGE SCALE GENOMIC DNA]</scope>
    <source>
        <strain evidence="3">ZHUSHIDOU_FW_LH</strain>
        <tissue evidence="3">Leaf</tissue>
    </source>
</reference>
<sequence>MTLKDASRSNASPTSREKSLLLLLLHLTPNGNQPDKGAQLVEDGQQEEEQGQHPRQCPIGVENRRRMGIDSTIEARGAFGLDPSFNVHQPSYIDATHYSAFLFAICCSIFPFFLSILQSSEP</sequence>
<protein>
    <submittedName>
        <fullName evidence="3">Uncharacterized protein</fullName>
    </submittedName>
</protein>
<keyword evidence="2" id="KW-1133">Transmembrane helix</keyword>
<keyword evidence="2" id="KW-0812">Transmembrane</keyword>
<comment type="caution">
    <text evidence="3">The sequence shown here is derived from an EMBL/GenBank/DDBJ whole genome shotgun (WGS) entry which is preliminary data.</text>
</comment>
<keyword evidence="4" id="KW-1185">Reference proteome</keyword>
<evidence type="ECO:0000256" key="1">
    <source>
        <dbReference type="SAM" id="MobiDB-lite"/>
    </source>
</evidence>
<keyword evidence="2" id="KW-0472">Membrane</keyword>
<proteinExistence type="predicted"/>
<accession>A0AAN9ERF0</accession>